<accession>A0A6F8XMK6</accession>
<evidence type="ECO:0000256" key="1">
    <source>
        <dbReference type="SAM" id="MobiDB-lite"/>
    </source>
</evidence>
<gene>
    <name evidence="2" type="ORF">Pflav_014530</name>
</gene>
<dbReference type="Proteomes" id="UP000502508">
    <property type="component" value="Chromosome"/>
</dbReference>
<reference evidence="2 3" key="1">
    <citation type="submission" date="2020-03" db="EMBL/GenBank/DDBJ databases">
        <title>Whole genome shotgun sequence of Phytohabitans flavus NBRC 107702.</title>
        <authorList>
            <person name="Komaki H."/>
            <person name="Tamura T."/>
        </authorList>
    </citation>
    <scope>NUCLEOTIDE SEQUENCE [LARGE SCALE GENOMIC DNA]</scope>
    <source>
        <strain evidence="2 3">NBRC 107702</strain>
    </source>
</reference>
<proteinExistence type="predicted"/>
<feature type="region of interest" description="Disordered" evidence="1">
    <location>
        <begin position="1"/>
        <end position="38"/>
    </location>
</feature>
<protein>
    <submittedName>
        <fullName evidence="2">Uncharacterized protein</fullName>
    </submittedName>
</protein>
<dbReference type="KEGG" id="pfla:Pflav_014530"/>
<evidence type="ECO:0000313" key="2">
    <source>
        <dbReference type="EMBL" id="BCB75043.1"/>
    </source>
</evidence>
<sequence length="80" mass="8633">MPSRCTPRGPSKSPQRPSLPWGVIGPGREHDLTPDLANPGEEVFYDDGNSLAELDIELQSTKDDSPATSPELLKVSAGFR</sequence>
<name>A0A6F8XMK6_9ACTN</name>
<feature type="region of interest" description="Disordered" evidence="1">
    <location>
        <begin position="59"/>
        <end position="80"/>
    </location>
</feature>
<dbReference type="AlphaFoldDB" id="A0A6F8XMK6"/>
<dbReference type="EMBL" id="AP022870">
    <property type="protein sequence ID" value="BCB75043.1"/>
    <property type="molecule type" value="Genomic_DNA"/>
</dbReference>
<evidence type="ECO:0000313" key="3">
    <source>
        <dbReference type="Proteomes" id="UP000502508"/>
    </source>
</evidence>
<reference evidence="2 3" key="2">
    <citation type="submission" date="2020-03" db="EMBL/GenBank/DDBJ databases">
        <authorList>
            <person name="Ichikawa N."/>
            <person name="Kimura A."/>
            <person name="Kitahashi Y."/>
            <person name="Uohara A."/>
        </authorList>
    </citation>
    <scope>NUCLEOTIDE SEQUENCE [LARGE SCALE GENOMIC DNA]</scope>
    <source>
        <strain evidence="2 3">NBRC 107702</strain>
    </source>
</reference>
<keyword evidence="3" id="KW-1185">Reference proteome</keyword>
<organism evidence="2 3">
    <name type="scientific">Phytohabitans flavus</name>
    <dbReference type="NCBI Taxonomy" id="1076124"/>
    <lineage>
        <taxon>Bacteria</taxon>
        <taxon>Bacillati</taxon>
        <taxon>Actinomycetota</taxon>
        <taxon>Actinomycetes</taxon>
        <taxon>Micromonosporales</taxon>
        <taxon>Micromonosporaceae</taxon>
    </lineage>
</organism>